<evidence type="ECO:0000313" key="2">
    <source>
        <dbReference type="EMBL" id="QVI24919.1"/>
    </source>
</evidence>
<dbReference type="InterPro" id="IPR041657">
    <property type="entry name" value="HTH_17"/>
</dbReference>
<name>A0ABX8CYD5_9NOCA</name>
<sequence length="67" mass="7213">MRAPTGQLISLREAAALAKVDIKTIRRWIDGGHLTAYRMGPRLLRVERSELLAVAKPVPASFSGGAA</sequence>
<proteinExistence type="predicted"/>
<dbReference type="Pfam" id="PF12728">
    <property type="entry name" value="HTH_17"/>
    <property type="match status" value="1"/>
</dbReference>
<accession>A0ABX8CYD5</accession>
<dbReference type="InterPro" id="IPR010093">
    <property type="entry name" value="SinI_DNA-bd"/>
</dbReference>
<organism evidence="2 3">
    <name type="scientific">Nocardia tengchongensis</name>
    <dbReference type="NCBI Taxonomy" id="2055889"/>
    <lineage>
        <taxon>Bacteria</taxon>
        <taxon>Bacillati</taxon>
        <taxon>Actinomycetota</taxon>
        <taxon>Actinomycetes</taxon>
        <taxon>Mycobacteriales</taxon>
        <taxon>Nocardiaceae</taxon>
        <taxon>Nocardia</taxon>
    </lineage>
</organism>
<evidence type="ECO:0000313" key="3">
    <source>
        <dbReference type="Proteomes" id="UP000683310"/>
    </source>
</evidence>
<reference evidence="2 3" key="1">
    <citation type="submission" date="2021-04" db="EMBL/GenBank/DDBJ databases">
        <title>Nocardia tengchongensis.</title>
        <authorList>
            <person name="Zhuang k."/>
            <person name="Ran Y."/>
            <person name="Li W."/>
        </authorList>
    </citation>
    <scope>NUCLEOTIDE SEQUENCE [LARGE SCALE GENOMIC DNA]</scope>
    <source>
        <strain evidence="2 3">CFH S0057</strain>
    </source>
</reference>
<dbReference type="EMBL" id="CP074371">
    <property type="protein sequence ID" value="QVI24919.1"/>
    <property type="molecule type" value="Genomic_DNA"/>
</dbReference>
<protein>
    <submittedName>
        <fullName evidence="2">Helix-turn-helix domain-containing protein</fullName>
    </submittedName>
</protein>
<dbReference type="Proteomes" id="UP000683310">
    <property type="component" value="Chromosome"/>
</dbReference>
<dbReference type="SUPFAM" id="SSF46955">
    <property type="entry name" value="Putative DNA-binding domain"/>
    <property type="match status" value="1"/>
</dbReference>
<evidence type="ECO:0000259" key="1">
    <source>
        <dbReference type="Pfam" id="PF12728"/>
    </source>
</evidence>
<dbReference type="NCBIfam" id="TIGR01764">
    <property type="entry name" value="excise"/>
    <property type="match status" value="1"/>
</dbReference>
<feature type="domain" description="Helix-turn-helix" evidence="1">
    <location>
        <begin position="9"/>
        <end position="54"/>
    </location>
</feature>
<keyword evidence="3" id="KW-1185">Reference proteome</keyword>
<dbReference type="InterPro" id="IPR009061">
    <property type="entry name" value="DNA-bd_dom_put_sf"/>
</dbReference>
<gene>
    <name evidence="2" type="ORF">KHQ06_15910</name>
</gene>